<sequence>MLIPVYFLLLTTSAKALPGENTDQVAAWVNAHPTLRPDIGDGLSVNKSDTPARRFSFQATVLPPGRVKTPSDRRTVRSERVAVYDQINGVTFEQLREALRTIYGLAIYQDYQQAQLIYAYPSSEIADLGRRLRRPLLELQQGELLLGKRFAYWLEITQTDDEQVISGQFTILLPEDLEKLEIELRDH</sequence>
<keyword evidence="1" id="KW-0732">Signal</keyword>
<name>A0A6B3NRT6_9CYAN</name>
<feature type="chain" id="PRO_5025634148" evidence="1">
    <location>
        <begin position="17"/>
        <end position="187"/>
    </location>
</feature>
<accession>A0A6B3NRT6</accession>
<feature type="signal peptide" evidence="1">
    <location>
        <begin position="1"/>
        <end position="16"/>
    </location>
</feature>
<dbReference type="EMBL" id="JAAHFQ010000983">
    <property type="protein sequence ID" value="NER31908.1"/>
    <property type="molecule type" value="Genomic_DNA"/>
</dbReference>
<evidence type="ECO:0000313" key="2">
    <source>
        <dbReference type="EMBL" id="NER31908.1"/>
    </source>
</evidence>
<proteinExistence type="predicted"/>
<comment type="caution">
    <text evidence="2">The sequence shown here is derived from an EMBL/GenBank/DDBJ whole genome shotgun (WGS) entry which is preliminary data.</text>
</comment>
<organism evidence="2">
    <name type="scientific">Symploca sp. SIO1C4</name>
    <dbReference type="NCBI Taxonomy" id="2607765"/>
    <lineage>
        <taxon>Bacteria</taxon>
        <taxon>Bacillati</taxon>
        <taxon>Cyanobacteriota</taxon>
        <taxon>Cyanophyceae</taxon>
        <taxon>Coleofasciculales</taxon>
        <taxon>Coleofasciculaceae</taxon>
        <taxon>Symploca</taxon>
    </lineage>
</organism>
<gene>
    <name evidence="2" type="ORF">F6J89_30960</name>
</gene>
<protein>
    <submittedName>
        <fullName evidence="2">Uncharacterized protein</fullName>
    </submittedName>
</protein>
<dbReference type="AlphaFoldDB" id="A0A6B3NRT6"/>
<evidence type="ECO:0000256" key="1">
    <source>
        <dbReference type="SAM" id="SignalP"/>
    </source>
</evidence>
<reference evidence="2" key="1">
    <citation type="submission" date="2019-11" db="EMBL/GenBank/DDBJ databases">
        <title>Genomic insights into an expanded diversity of filamentous marine cyanobacteria reveals the extraordinary biosynthetic potential of Moorea and Okeania.</title>
        <authorList>
            <person name="Ferreira Leao T."/>
            <person name="Wang M."/>
            <person name="Moss N."/>
            <person name="Da Silva R."/>
            <person name="Sanders J."/>
            <person name="Nurk S."/>
            <person name="Gurevich A."/>
            <person name="Humphrey G."/>
            <person name="Reher R."/>
            <person name="Zhu Q."/>
            <person name="Belda-Ferre P."/>
            <person name="Glukhov E."/>
            <person name="Rex R."/>
            <person name="Dorrestein P.C."/>
            <person name="Knight R."/>
            <person name="Pevzner P."/>
            <person name="Gerwick W.H."/>
            <person name="Gerwick L."/>
        </authorList>
    </citation>
    <scope>NUCLEOTIDE SEQUENCE</scope>
    <source>
        <strain evidence="2">SIO1C4</strain>
    </source>
</reference>